<proteinExistence type="predicted"/>
<keyword evidence="1" id="KW-0812">Transmembrane</keyword>
<keyword evidence="1" id="KW-1133">Transmembrane helix</keyword>
<protein>
    <submittedName>
        <fullName evidence="2">Uncharacterized protein</fullName>
    </submittedName>
</protein>
<evidence type="ECO:0000313" key="3">
    <source>
        <dbReference type="Proteomes" id="UP000183038"/>
    </source>
</evidence>
<gene>
    <name evidence="2" type="ORF">SAMN05192540_2005</name>
</gene>
<name>A0A1H4NNJ6_9FLAO</name>
<accession>A0A1H4NNJ6</accession>
<reference evidence="2 3" key="1">
    <citation type="submission" date="2016-10" db="EMBL/GenBank/DDBJ databases">
        <authorList>
            <person name="de Groot N.N."/>
        </authorList>
    </citation>
    <scope>NUCLEOTIDE SEQUENCE [LARGE SCALE GENOMIC DNA]</scope>
    <source>
        <strain evidence="2 3">MAR_2009_71</strain>
    </source>
</reference>
<dbReference type="AlphaFoldDB" id="A0A1H4NNJ6"/>
<sequence length="73" mass="8569">MISQDGLVWFGLAWFGLAWLGLAWFSYNEYGLLIFVGNLTKINKEISFESVKCDISRLEYISTLHYLMVKHQY</sequence>
<keyword evidence="1" id="KW-0472">Membrane</keyword>
<dbReference type="Proteomes" id="UP000183038">
    <property type="component" value="Unassembled WGS sequence"/>
</dbReference>
<evidence type="ECO:0000256" key="1">
    <source>
        <dbReference type="SAM" id="Phobius"/>
    </source>
</evidence>
<dbReference type="EMBL" id="FNTB01000001">
    <property type="protein sequence ID" value="SEB96515.1"/>
    <property type="molecule type" value="Genomic_DNA"/>
</dbReference>
<feature type="transmembrane region" description="Helical" evidence="1">
    <location>
        <begin position="7"/>
        <end position="27"/>
    </location>
</feature>
<evidence type="ECO:0000313" key="2">
    <source>
        <dbReference type="EMBL" id="SEB96515.1"/>
    </source>
</evidence>
<organism evidence="2 3">
    <name type="scientific">Maribacter dokdonensis</name>
    <dbReference type="NCBI Taxonomy" id="320912"/>
    <lineage>
        <taxon>Bacteria</taxon>
        <taxon>Pseudomonadati</taxon>
        <taxon>Bacteroidota</taxon>
        <taxon>Flavobacteriia</taxon>
        <taxon>Flavobacteriales</taxon>
        <taxon>Flavobacteriaceae</taxon>
        <taxon>Maribacter</taxon>
    </lineage>
</organism>
<dbReference type="RefSeq" id="WP_074672367.1">
    <property type="nucleotide sequence ID" value="NZ_FNTB01000001.1"/>
</dbReference>